<feature type="signal peptide" evidence="1">
    <location>
        <begin position="1"/>
        <end position="26"/>
    </location>
</feature>
<evidence type="ECO:0000313" key="3">
    <source>
        <dbReference type="Proteomes" id="UP001161160"/>
    </source>
</evidence>
<dbReference type="EMBL" id="JARXYA010000005">
    <property type="protein sequence ID" value="MDH6503975.1"/>
    <property type="molecule type" value="Genomic_DNA"/>
</dbReference>
<accession>A0AA43M955</accession>
<gene>
    <name evidence="2" type="ORF">M2127_001279</name>
</gene>
<evidence type="ECO:0008006" key="4">
    <source>
        <dbReference type="Google" id="ProtNLM"/>
    </source>
</evidence>
<protein>
    <recommendedName>
        <fullName evidence="4">CHRD domain-containing protein</fullName>
    </recommendedName>
</protein>
<evidence type="ECO:0000256" key="1">
    <source>
        <dbReference type="SAM" id="SignalP"/>
    </source>
</evidence>
<dbReference type="GeneID" id="83596169"/>
<name>A0AA43M955_9BURK</name>
<dbReference type="RefSeq" id="WP_076023882.1">
    <property type="nucleotide sequence ID" value="NZ_JAQFIK010000004.1"/>
</dbReference>
<keyword evidence="1" id="KW-0732">Signal</keyword>
<organism evidence="2 3">
    <name type="scientific">Polynucleobacter sphagniphilus</name>
    <dbReference type="NCBI Taxonomy" id="1743169"/>
    <lineage>
        <taxon>Bacteria</taxon>
        <taxon>Pseudomonadati</taxon>
        <taxon>Pseudomonadota</taxon>
        <taxon>Betaproteobacteria</taxon>
        <taxon>Burkholderiales</taxon>
        <taxon>Burkholderiaceae</taxon>
        <taxon>Polynucleobacter</taxon>
    </lineage>
</organism>
<feature type="chain" id="PRO_5041406783" description="CHRD domain-containing protein" evidence="1">
    <location>
        <begin position="27"/>
        <end position="157"/>
    </location>
</feature>
<comment type="caution">
    <text evidence="2">The sequence shown here is derived from an EMBL/GenBank/DDBJ whole genome shotgun (WGS) entry which is preliminary data.</text>
</comment>
<keyword evidence="3" id="KW-1185">Reference proteome</keyword>
<reference evidence="2" key="1">
    <citation type="submission" date="2023-04" db="EMBL/GenBank/DDBJ databases">
        <title>Genome Encyclopedia of Bacteria and Archaea VI: Functional Genomics of Type Strains.</title>
        <authorList>
            <person name="Whitman W."/>
        </authorList>
    </citation>
    <scope>NUCLEOTIDE SEQUENCE</scope>
    <source>
        <strain evidence="2">Enz.4-51</strain>
    </source>
</reference>
<dbReference type="Proteomes" id="UP001161160">
    <property type="component" value="Unassembled WGS sequence"/>
</dbReference>
<proteinExistence type="predicted"/>
<evidence type="ECO:0000313" key="2">
    <source>
        <dbReference type="EMBL" id="MDH6503975.1"/>
    </source>
</evidence>
<dbReference type="AlphaFoldDB" id="A0AA43M955"/>
<sequence length="157" mass="16989">MTMHQFRTLASILILALGWLSLDVHAAAITKKYSNFTYTEVAGIEISGGAAVTETLDGTLKYKGIFYPFKIYGLKLSAYPKEYGLLMKGQTADLLGLDIFSGTYSQPDGAIVIELGVNGADLKNQYGVIMRITDLMVDAQLSIDANGATAKLDPKEQ</sequence>